<organism evidence="1">
    <name type="scientific">uncultured Aureispira sp</name>
    <dbReference type="NCBI Taxonomy" id="1331704"/>
    <lineage>
        <taxon>Bacteria</taxon>
        <taxon>Pseudomonadati</taxon>
        <taxon>Bacteroidota</taxon>
        <taxon>Saprospiria</taxon>
        <taxon>Saprospirales</taxon>
        <taxon>Saprospiraceae</taxon>
        <taxon>Aureispira</taxon>
        <taxon>environmental samples</taxon>
    </lineage>
</organism>
<gene>
    <name evidence="1" type="ORF">HELGO_WM23034</name>
</gene>
<protein>
    <recommendedName>
        <fullName evidence="2">Transposase</fullName>
    </recommendedName>
</protein>
<proteinExistence type="predicted"/>
<dbReference type="EMBL" id="CACVAQ010000444">
    <property type="protein sequence ID" value="CAA6828885.1"/>
    <property type="molecule type" value="Genomic_DNA"/>
</dbReference>
<reference evidence="1" key="1">
    <citation type="submission" date="2020-01" db="EMBL/GenBank/DDBJ databases">
        <authorList>
            <person name="Meier V. D."/>
            <person name="Meier V D."/>
        </authorList>
    </citation>
    <scope>NUCLEOTIDE SEQUENCE</scope>
    <source>
        <strain evidence="1">HLG_WM_MAG_10</strain>
    </source>
</reference>
<evidence type="ECO:0008006" key="2">
    <source>
        <dbReference type="Google" id="ProtNLM"/>
    </source>
</evidence>
<dbReference type="AlphaFoldDB" id="A0A6S6U2Y5"/>
<evidence type="ECO:0000313" key="1">
    <source>
        <dbReference type="EMBL" id="CAA6828885.1"/>
    </source>
</evidence>
<accession>A0A6S6U2Y5</accession>
<name>A0A6S6U2Y5_9BACT</name>
<sequence length="72" mass="8197">AKFTPKEKEQYEESLKYYRDLKNVVDASKEEGKEEGKIEGKIEVAKEMKTDGISIGKIVKYTGLSKEEIQAL</sequence>
<feature type="non-terminal residue" evidence="1">
    <location>
        <position position="1"/>
    </location>
</feature>